<dbReference type="Gene3D" id="3.40.50.1820">
    <property type="entry name" value="alpha/beta hydrolase"/>
    <property type="match status" value="1"/>
</dbReference>
<dbReference type="InterPro" id="IPR050300">
    <property type="entry name" value="GDXG_lipolytic_enzyme"/>
</dbReference>
<keyword evidence="4" id="KW-1185">Reference proteome</keyword>
<accession>A0ABZ3JAL7</accession>
<proteinExistence type="predicted"/>
<evidence type="ECO:0000313" key="4">
    <source>
        <dbReference type="Proteomes" id="UP000216052"/>
    </source>
</evidence>
<name>A0ABZ3JAL7_SPOA4</name>
<protein>
    <submittedName>
        <fullName evidence="3">Carboxylesterase NlhH</fullName>
        <ecNumber evidence="3">3.1.1.1</ecNumber>
    </submittedName>
</protein>
<dbReference type="RefSeq" id="WP_093793456.1">
    <property type="nucleotide sequence ID" value="NZ_CP155571.1"/>
</dbReference>
<organism evidence="3 4">
    <name type="scientific">Sporomusa acidovorans (strain ATCC 49682 / DSM 3132 / Mol)</name>
    <dbReference type="NCBI Taxonomy" id="1123286"/>
    <lineage>
        <taxon>Bacteria</taxon>
        <taxon>Bacillati</taxon>
        <taxon>Bacillota</taxon>
        <taxon>Negativicutes</taxon>
        <taxon>Selenomonadales</taxon>
        <taxon>Sporomusaceae</taxon>
        <taxon>Sporomusa</taxon>
    </lineage>
</organism>
<keyword evidence="1 3" id="KW-0378">Hydrolase</keyword>
<evidence type="ECO:0000256" key="1">
    <source>
        <dbReference type="ARBA" id="ARBA00022801"/>
    </source>
</evidence>
<dbReference type="PANTHER" id="PTHR48081">
    <property type="entry name" value="AB HYDROLASE SUPERFAMILY PROTEIN C4A8.06C"/>
    <property type="match status" value="1"/>
</dbReference>
<dbReference type="Proteomes" id="UP000216052">
    <property type="component" value="Chromosome"/>
</dbReference>
<dbReference type="SUPFAM" id="SSF53474">
    <property type="entry name" value="alpha/beta-Hydrolases"/>
    <property type="match status" value="1"/>
</dbReference>
<dbReference type="Pfam" id="PF07859">
    <property type="entry name" value="Abhydrolase_3"/>
    <property type="match status" value="1"/>
</dbReference>
<dbReference type="InterPro" id="IPR029058">
    <property type="entry name" value="AB_hydrolase_fold"/>
</dbReference>
<dbReference type="EMBL" id="CP155571">
    <property type="protein sequence ID" value="XFO75472.1"/>
    <property type="molecule type" value="Genomic_DNA"/>
</dbReference>
<reference evidence="3" key="1">
    <citation type="submission" date="2024-05" db="EMBL/GenBank/DDBJ databases">
        <title>Isolation and characterization of Sporomusa carbonis sp. nov., a carboxydotrophic hydrogenogen in the genus of Sporomusa isolated from a charcoal burning pile.</title>
        <authorList>
            <person name="Boeer T."/>
            <person name="Rosenbaum F."/>
            <person name="Eysell L."/>
            <person name="Mueller V."/>
            <person name="Daniel R."/>
            <person name="Poehlein A."/>
        </authorList>
    </citation>
    <scope>NUCLEOTIDE SEQUENCE [LARGE SCALE GENOMIC DNA]</scope>
    <source>
        <strain evidence="3">DSM 3132</strain>
    </source>
</reference>
<dbReference type="PANTHER" id="PTHR48081:SF8">
    <property type="entry name" value="ALPHA_BETA HYDROLASE FOLD-3 DOMAIN-CONTAINING PROTEIN-RELATED"/>
    <property type="match status" value="1"/>
</dbReference>
<gene>
    <name evidence="3" type="primary">nlhH</name>
    <name evidence="3" type="ORF">SPACI_055930</name>
</gene>
<evidence type="ECO:0000313" key="3">
    <source>
        <dbReference type="EMBL" id="XFO75472.1"/>
    </source>
</evidence>
<sequence>MLEDSEKMLKIAVQIRKAQSSYQDKLPKEAVPVGHFIDRTVITDAGRTRILIYTPKQQTQVRYPVFVSLHGGGFILGSAEDDDVWCRKIANAVNCVVVNIDYPLAPECKFPIPLEESYAVVKWVHDHAEELGIDSGRIAVGGHSAGGNLAAAICLLARDRREFPIIYQILDYAVLDNSIDAYNKHLHPEETMLTPKLVNLFTACYIRSEEDTKNPFVSPLLEKNLQELPPALIIAAEFDPLYEEDRLYAERLADAGIEVVFRKFSGCCHAFTHFGPEEAANAAWALIYSQLRRAFKNALPKGGKENG</sequence>
<evidence type="ECO:0000259" key="2">
    <source>
        <dbReference type="Pfam" id="PF07859"/>
    </source>
</evidence>
<dbReference type="GO" id="GO:0106435">
    <property type="term" value="F:carboxylesterase activity"/>
    <property type="evidence" value="ECO:0007669"/>
    <property type="project" value="UniProtKB-EC"/>
</dbReference>
<dbReference type="EC" id="3.1.1.1" evidence="3"/>
<feature type="domain" description="Alpha/beta hydrolase fold-3" evidence="2">
    <location>
        <begin position="67"/>
        <end position="272"/>
    </location>
</feature>
<dbReference type="InterPro" id="IPR013094">
    <property type="entry name" value="AB_hydrolase_3"/>
</dbReference>